<evidence type="ECO:0000256" key="5">
    <source>
        <dbReference type="PROSITE-ProRule" id="PRU00335"/>
    </source>
</evidence>
<evidence type="ECO:0000313" key="8">
    <source>
        <dbReference type="EMBL" id="SPD46421.1"/>
    </source>
</evidence>
<dbReference type="Pfam" id="PF00440">
    <property type="entry name" value="TetR_N"/>
    <property type="match status" value="1"/>
</dbReference>
<evidence type="ECO:0000313" key="10">
    <source>
        <dbReference type="Proteomes" id="UP000256710"/>
    </source>
</evidence>
<evidence type="ECO:0000256" key="4">
    <source>
        <dbReference type="ARBA" id="ARBA00023163"/>
    </source>
</evidence>
<evidence type="ECO:0000256" key="1">
    <source>
        <dbReference type="ARBA" id="ARBA00022491"/>
    </source>
</evidence>
<dbReference type="Gene3D" id="1.10.357.10">
    <property type="entry name" value="Tetracycline Repressor, domain 2"/>
    <property type="match status" value="1"/>
</dbReference>
<dbReference type="InterPro" id="IPR011075">
    <property type="entry name" value="TetR_C"/>
</dbReference>
<keyword evidence="3 5" id="KW-0238">DNA-binding</keyword>
<keyword evidence="10" id="KW-1185">Reference proteome</keyword>
<keyword evidence="4" id="KW-0804">Transcription</keyword>
<evidence type="ECO:0000259" key="6">
    <source>
        <dbReference type="PROSITE" id="PS50977"/>
    </source>
</evidence>
<feature type="DNA-binding region" description="H-T-H motif" evidence="5">
    <location>
        <begin position="60"/>
        <end position="79"/>
    </location>
</feature>
<accession>A0A375H3C5</accession>
<feature type="domain" description="HTH tetR-type" evidence="6">
    <location>
        <begin position="37"/>
        <end position="97"/>
    </location>
</feature>
<dbReference type="EMBL" id="OFTC01000002">
    <property type="protein sequence ID" value="SOZ34586.1"/>
    <property type="molecule type" value="Genomic_DNA"/>
</dbReference>
<dbReference type="PRINTS" id="PR00455">
    <property type="entry name" value="HTHTETR"/>
</dbReference>
<dbReference type="SUPFAM" id="SSF48498">
    <property type="entry name" value="Tetracyclin repressor-like, C-terminal domain"/>
    <property type="match status" value="1"/>
</dbReference>
<dbReference type="GO" id="GO:0003677">
    <property type="term" value="F:DNA binding"/>
    <property type="evidence" value="ECO:0007669"/>
    <property type="project" value="UniProtKB-UniRule"/>
</dbReference>
<dbReference type="SUPFAM" id="SSF46689">
    <property type="entry name" value="Homeodomain-like"/>
    <property type="match status" value="1"/>
</dbReference>
<dbReference type="InterPro" id="IPR009057">
    <property type="entry name" value="Homeodomain-like_sf"/>
</dbReference>
<name>A0A375H3C5_9BURK</name>
<reference evidence="9 10" key="1">
    <citation type="submission" date="2018-01" db="EMBL/GenBank/DDBJ databases">
        <authorList>
            <person name="Clerissi C."/>
        </authorList>
    </citation>
    <scope>NUCLEOTIDE SEQUENCE [LARGE SCALE GENOMIC DNA]</scope>
    <source>
        <strain evidence="7">Cupriavidus taiwanensis STM 6082</strain>
        <strain evidence="8">Cupriavidus taiwanensis STM 6160</strain>
    </source>
</reference>
<dbReference type="AlphaFoldDB" id="A0A375H3C5"/>
<dbReference type="PANTHER" id="PTHR47506">
    <property type="entry name" value="TRANSCRIPTIONAL REGULATORY PROTEIN"/>
    <property type="match status" value="1"/>
</dbReference>
<evidence type="ECO:0000256" key="2">
    <source>
        <dbReference type="ARBA" id="ARBA00023015"/>
    </source>
</evidence>
<organism evidence="8 9">
    <name type="scientific">Cupriavidus neocaledonicus</name>
    <dbReference type="NCBI Taxonomy" id="1040979"/>
    <lineage>
        <taxon>Bacteria</taxon>
        <taxon>Pseudomonadati</taxon>
        <taxon>Pseudomonadota</taxon>
        <taxon>Betaproteobacteria</taxon>
        <taxon>Burkholderiales</taxon>
        <taxon>Burkholderiaceae</taxon>
        <taxon>Cupriavidus</taxon>
    </lineage>
</organism>
<evidence type="ECO:0000313" key="7">
    <source>
        <dbReference type="EMBL" id="SOZ34586.1"/>
    </source>
</evidence>
<dbReference type="Proteomes" id="UP000256710">
    <property type="component" value="Unassembled WGS sequence"/>
</dbReference>
<evidence type="ECO:0000256" key="3">
    <source>
        <dbReference type="ARBA" id="ARBA00023125"/>
    </source>
</evidence>
<dbReference type="PROSITE" id="PS50977">
    <property type="entry name" value="HTH_TETR_2"/>
    <property type="match status" value="1"/>
</dbReference>
<keyword evidence="1" id="KW-0678">Repressor</keyword>
<protein>
    <submittedName>
        <fullName evidence="7 8">Transcriptional regulator, TetR family</fullName>
    </submittedName>
</protein>
<dbReference type="EMBL" id="LT984806">
    <property type="protein sequence ID" value="SPD46421.1"/>
    <property type="molecule type" value="Genomic_DNA"/>
</dbReference>
<dbReference type="Proteomes" id="UP000255168">
    <property type="component" value="Chromosome I"/>
</dbReference>
<proteinExistence type="predicted"/>
<dbReference type="InterPro" id="IPR023772">
    <property type="entry name" value="DNA-bd_HTH_TetR-type_CS"/>
</dbReference>
<dbReference type="Gene3D" id="1.10.10.60">
    <property type="entry name" value="Homeodomain-like"/>
    <property type="match status" value="1"/>
</dbReference>
<dbReference type="Pfam" id="PF16925">
    <property type="entry name" value="TetR_C_13"/>
    <property type="match status" value="1"/>
</dbReference>
<sequence>MRCYIGRNRFPICKSTSMSATRPHVTTGSRSRGRPREFNVDQALDRAVRVFSERGYHGASITDLTRAMRVAQGSLYKAFKDKQALFLAAFERYRAQRSETLQRALGNAGTGLERLRATLVFYADSAQGAAGRQGCLVVGSTVELCAFDQPVARHIAGALARNEAFLAELIRQGQEDGSIPAHVNVEATAQMLLCLTQGMRVVGKTGRSRAQMQAVAAAALKVLT</sequence>
<evidence type="ECO:0000313" key="9">
    <source>
        <dbReference type="Proteomes" id="UP000255168"/>
    </source>
</evidence>
<dbReference type="InterPro" id="IPR036271">
    <property type="entry name" value="Tet_transcr_reg_TetR-rel_C_sf"/>
</dbReference>
<keyword evidence="2" id="KW-0805">Transcription regulation</keyword>
<dbReference type="PROSITE" id="PS01081">
    <property type="entry name" value="HTH_TETR_1"/>
    <property type="match status" value="1"/>
</dbReference>
<dbReference type="InterPro" id="IPR001647">
    <property type="entry name" value="HTH_TetR"/>
</dbReference>
<dbReference type="PANTHER" id="PTHR47506:SF10">
    <property type="entry name" value="TRANSCRIPTIONAL REGULATORY PROTEIN"/>
    <property type="match status" value="1"/>
</dbReference>
<gene>
    <name evidence="7" type="ORF">CBM2605_A100064</name>
    <name evidence="8" type="ORF">CBM2607_11358</name>
</gene>